<dbReference type="FunFam" id="1.25.40.10:FF:000073">
    <property type="entry name" value="Pentatricopeptide repeat-containing protein chloroplastic"/>
    <property type="match status" value="1"/>
</dbReference>
<dbReference type="GO" id="GO:0008270">
    <property type="term" value="F:zinc ion binding"/>
    <property type="evidence" value="ECO:0007669"/>
    <property type="project" value="InterPro"/>
</dbReference>
<feature type="domain" description="Smr" evidence="5">
    <location>
        <begin position="494"/>
        <end position="575"/>
    </location>
</feature>
<dbReference type="SUPFAM" id="SSF160443">
    <property type="entry name" value="SMR domain-like"/>
    <property type="match status" value="1"/>
</dbReference>
<dbReference type="InterPro" id="IPR013899">
    <property type="entry name" value="DUF1771"/>
</dbReference>
<dbReference type="Pfam" id="PF13041">
    <property type="entry name" value="PPR_2"/>
    <property type="match status" value="2"/>
</dbReference>
<dbReference type="InterPro" id="IPR036063">
    <property type="entry name" value="Smr_dom_sf"/>
</dbReference>
<dbReference type="Pfam" id="PF20431">
    <property type="entry name" value="E_motif"/>
    <property type="match status" value="1"/>
</dbReference>
<dbReference type="InterPro" id="IPR011990">
    <property type="entry name" value="TPR-like_helical_dom_sf"/>
</dbReference>
<dbReference type="FunFam" id="1.25.40.10:FF:001086">
    <property type="entry name" value="Pentatricopeptide repeat-containing protein At4g33170"/>
    <property type="match status" value="1"/>
</dbReference>
<dbReference type="FunFam" id="1.25.40.10:FF:000366">
    <property type="entry name" value="Pentatricopeptide (PPR) repeat-containing protein"/>
    <property type="match status" value="1"/>
</dbReference>
<dbReference type="FunFam" id="1.25.40.10:FF:000343">
    <property type="entry name" value="Pentatricopeptide repeat-containing protein At3g58590"/>
    <property type="match status" value="2"/>
</dbReference>
<dbReference type="SMART" id="SM01162">
    <property type="entry name" value="DUF1771"/>
    <property type="match status" value="1"/>
</dbReference>
<dbReference type="RefSeq" id="XP_052111629.1">
    <property type="nucleotide sequence ID" value="XM_052255669.1"/>
</dbReference>
<dbReference type="InterPro" id="IPR002885">
    <property type="entry name" value="PPR_rpt"/>
</dbReference>
<dbReference type="InterPro" id="IPR002625">
    <property type="entry name" value="Smr_dom"/>
</dbReference>
<dbReference type="Pfam" id="PF14432">
    <property type="entry name" value="DYW_deaminase"/>
    <property type="match status" value="1"/>
</dbReference>
<evidence type="ECO:0000313" key="7">
    <source>
        <dbReference type="RefSeq" id="XP_052111629.1"/>
    </source>
</evidence>
<accession>A0A9C6TNK8</accession>
<keyword evidence="6" id="KW-1185">Reference proteome</keyword>
<dbReference type="SMART" id="SM00463">
    <property type="entry name" value="SMR"/>
    <property type="match status" value="1"/>
</dbReference>
<protein>
    <submittedName>
        <fullName evidence="7">Pentatricopeptide repeat-containing protein At4g33170</fullName>
    </submittedName>
</protein>
<feature type="region of interest" description="Disordered" evidence="4">
    <location>
        <begin position="1"/>
        <end position="21"/>
    </location>
</feature>
<dbReference type="Gene3D" id="3.30.1370.110">
    <property type="match status" value="1"/>
</dbReference>
<proteinExistence type="inferred from homology"/>
<dbReference type="KEGG" id="adu:107470647"/>
<dbReference type="GeneID" id="107470647"/>
<evidence type="ECO:0000256" key="3">
    <source>
        <dbReference type="PROSITE-ProRule" id="PRU00708"/>
    </source>
</evidence>
<feature type="repeat" description="PPR" evidence="3">
    <location>
        <begin position="966"/>
        <end position="1000"/>
    </location>
</feature>
<dbReference type="Pfam" id="PF01535">
    <property type="entry name" value="PPR"/>
    <property type="match status" value="10"/>
</dbReference>
<evidence type="ECO:0000313" key="6">
    <source>
        <dbReference type="Proteomes" id="UP000515211"/>
    </source>
</evidence>
<gene>
    <name evidence="7" type="primary">LOC107470647</name>
</gene>
<dbReference type="Pfam" id="PF08590">
    <property type="entry name" value="DUF1771"/>
    <property type="match status" value="1"/>
</dbReference>
<reference evidence="6" key="1">
    <citation type="journal article" date="2016" name="Nat. Genet.">
        <title>The genome sequences of Arachis duranensis and Arachis ipaensis, the diploid ancestors of cultivated peanut.</title>
        <authorList>
            <person name="Bertioli D.J."/>
            <person name="Cannon S.B."/>
            <person name="Froenicke L."/>
            <person name="Huang G."/>
            <person name="Farmer A.D."/>
            <person name="Cannon E.K."/>
            <person name="Liu X."/>
            <person name="Gao D."/>
            <person name="Clevenger J."/>
            <person name="Dash S."/>
            <person name="Ren L."/>
            <person name="Moretzsohn M.C."/>
            <person name="Shirasawa K."/>
            <person name="Huang W."/>
            <person name="Vidigal B."/>
            <person name="Abernathy B."/>
            <person name="Chu Y."/>
            <person name="Niederhuth C.E."/>
            <person name="Umale P."/>
            <person name="Araujo A.C."/>
            <person name="Kozik A."/>
            <person name="Kim K.D."/>
            <person name="Burow M.D."/>
            <person name="Varshney R.K."/>
            <person name="Wang X."/>
            <person name="Zhang X."/>
            <person name="Barkley N."/>
            <person name="Guimaraes P.M."/>
            <person name="Isobe S."/>
            <person name="Guo B."/>
            <person name="Liao B."/>
            <person name="Stalker H.T."/>
            <person name="Schmitz R.J."/>
            <person name="Scheffler B.E."/>
            <person name="Leal-Bertioli S.C."/>
            <person name="Xun X."/>
            <person name="Jackson S.A."/>
            <person name="Michelmore R."/>
            <person name="Ozias-Akins P."/>
        </authorList>
    </citation>
    <scope>NUCLEOTIDE SEQUENCE [LARGE SCALE GENOMIC DNA]</scope>
    <source>
        <strain evidence="6">cv. V14167</strain>
    </source>
</reference>
<keyword evidence="2" id="KW-0677">Repeat</keyword>
<dbReference type="PROSITE" id="PS50828">
    <property type="entry name" value="SMR"/>
    <property type="match status" value="1"/>
</dbReference>
<feature type="repeat" description="PPR" evidence="3">
    <location>
        <begin position="1169"/>
        <end position="1203"/>
    </location>
</feature>
<organism evidence="6 7">
    <name type="scientific">Arachis duranensis</name>
    <name type="common">Wild peanut</name>
    <dbReference type="NCBI Taxonomy" id="130453"/>
    <lineage>
        <taxon>Eukaryota</taxon>
        <taxon>Viridiplantae</taxon>
        <taxon>Streptophyta</taxon>
        <taxon>Embryophyta</taxon>
        <taxon>Tracheophyta</taxon>
        <taxon>Spermatophyta</taxon>
        <taxon>Magnoliopsida</taxon>
        <taxon>eudicotyledons</taxon>
        <taxon>Gunneridae</taxon>
        <taxon>Pentapetalae</taxon>
        <taxon>rosids</taxon>
        <taxon>fabids</taxon>
        <taxon>Fabales</taxon>
        <taxon>Fabaceae</taxon>
        <taxon>Papilionoideae</taxon>
        <taxon>50 kb inversion clade</taxon>
        <taxon>dalbergioids sensu lato</taxon>
        <taxon>Dalbergieae</taxon>
        <taxon>Pterocarpus clade</taxon>
        <taxon>Arachis</taxon>
    </lineage>
</organism>
<dbReference type="NCBIfam" id="TIGR00756">
    <property type="entry name" value="PPR"/>
    <property type="match status" value="4"/>
</dbReference>
<dbReference type="PANTHER" id="PTHR46651:SF1">
    <property type="entry name" value="SMALL MUTS RELATED FAMILY PROTEIN"/>
    <property type="match status" value="1"/>
</dbReference>
<dbReference type="PROSITE" id="PS51375">
    <property type="entry name" value="PPR"/>
    <property type="match status" value="6"/>
</dbReference>
<feature type="repeat" description="PPR" evidence="3">
    <location>
        <begin position="1239"/>
        <end position="1269"/>
    </location>
</feature>
<dbReference type="Gene3D" id="1.25.40.10">
    <property type="entry name" value="Tetratricopeptide repeat domain"/>
    <property type="match status" value="7"/>
</dbReference>
<dbReference type="FunFam" id="1.25.40.10:FF:000031">
    <property type="entry name" value="Pentatricopeptide repeat-containing protein mitochondrial"/>
    <property type="match status" value="1"/>
</dbReference>
<feature type="repeat" description="PPR" evidence="3">
    <location>
        <begin position="792"/>
        <end position="826"/>
    </location>
</feature>
<dbReference type="SUPFAM" id="SSF48452">
    <property type="entry name" value="TPR-like"/>
    <property type="match status" value="1"/>
</dbReference>
<dbReference type="PANTHER" id="PTHR46651">
    <property type="entry name" value="POLYADENYLATE-BINDING PROTEIN-INTERACTING PROTEIN 7"/>
    <property type="match status" value="1"/>
</dbReference>
<evidence type="ECO:0000256" key="2">
    <source>
        <dbReference type="ARBA" id="ARBA00022737"/>
    </source>
</evidence>
<comment type="similarity">
    <text evidence="1">Belongs to the PPR family. PCMP-H subfamily.</text>
</comment>
<sequence length="1577" mass="175102">MNLSKKVSQTDAKLSSPNKATTLNPNAAEFVPFSLRTSFSGTASSVDATARLANAGALGKAVLDRSESSISNNSDDEVHQYWRCQLPDDITPDFKVAGEDVSQDVNDLSLVGLSMHDDIEGLRFASSKGSRYILNEQEELSQQHINGNSFTDRLRFSNSSFREDPSSASFLNTSTNPWDRPIGNANQFVSSGQEGLTYDDNSRHGFLNDIFSENAIVNDTNLNPLEFLASLFPGFAAESLAEVYFANGCDLHMTIEMLTQLELQVDGSFHQNLNSKTLSAPNLSAMDFPALTSPDGQTASVKYSVDNVQQSGNPYRSSDKDILSFKTSSSIPTRGAIDFASAVRKLASQDSGIWKYDKSGSGDAAIGSSRTSHVLAGYDGGLGRASFSDRLQTRGSARAAPVWVDTGDAVANMYSELREEARDHARLRNAYFEQARQAYLIGNKALAKELSAKGQVHNMHMKAAHGKAQESIYRQRNPVAPEMQGNGRGQERMIDLHGLHVSEAIHVLKHELSVLKNTARAADQPLQVYICVGTGHHTRGSRTPARLPIAVQRFLLEEGLDFTEPQPGLLRVLPDRTVDVCKTNSVTNNSPSLPMMRSTSTLLLSRPSLFPSSFSFSTTSLSQWFSFLRHAIATSDLLLGKRGHALIITSGHHHDPFLVNNLITMYGKCGSLSCARHLFDVIPHRDLVTWNAILSAYAQAGDADIVNAHEGFRLFRVLRESFVLTTRHTLAPVFKLCLLSGCEWASQVLHGYAVKIGLEWDVFVAGALVNIYAKFGRIRDARVLFEGMPVRDVVLWNVMIKAYVEMGLQDEALFLFSAFHRSGLCPDDVTVRSVLMGVSRTGFELQLKQVRAYATKLFLLDHDWEVVIWNKTLSDYLQAGETTEAIECFMDMIKLRVAYDNMTLLVMLSVVASEKNINMGKQIHCVVVKMESDRVVSVANSLLNMYMKAGSIDYAKIVFSQMKEKDLISWNTIISGCTLGGSVELSISFFVNLLRSCLLPDQFTIASVLRACSSLKEGVYFSRQIHTYAIKAGIIYDSFVSTALIDAYSKSGKMEEAELLFKIHDGFDLASWNAMMHGYIVSKCYHKALELFIQMLGSGEQGDQITLANAAKAAGCLVGLEQGKQLHAIAIKRIFNLDLFVISGILDMYLKCGEMESACKVFSKIPSPDDVAWTTMISGCVDNGYEEHALFTYHQMRLAGVQPDEYTFATLVKASSLLTALEQGRQIHANVIKLNCALDPFVMTSLVDMYAKCGNIEDAYRLFKKMNMKSIASWNAMIVGLAQHGNAKEALNLFKDMKSKDEMPDRVTFIGVLSACSHSGLVSEAYENFYSMQRDHRIEPEIEHYSCLVDALSRAGRIQEAEKVISSMPFEASASMYRTLLNACRVQGDKVKGKHVAETLLTLEPSDSAAYVLLSNIYRAANQWESAVSARNMMRRVNVKKDPGFSWIDIKNKVHLFVAGDRSHEEADLIYNKVDHIMKRIKEEGYVPDTDFALIDIEEEEKESALYYHSEKLAIAYGIVRTPPSIPLRVIKNLRVCGDCHNAIKYMSKAFQREIVVRDANRFHHFRSGICSCGDYW</sequence>
<dbReference type="CDD" id="cd14371">
    <property type="entry name" value="CUE_CID7_like"/>
    <property type="match status" value="1"/>
</dbReference>
<dbReference type="InterPro" id="IPR032867">
    <property type="entry name" value="DYW_dom"/>
</dbReference>
<dbReference type="InterPro" id="IPR053242">
    <property type="entry name" value="PAM2-like_domain"/>
</dbReference>
<evidence type="ECO:0000259" key="5">
    <source>
        <dbReference type="PROSITE" id="PS50828"/>
    </source>
</evidence>
<evidence type="ECO:0000256" key="1">
    <source>
        <dbReference type="ARBA" id="ARBA00006643"/>
    </source>
</evidence>
<feature type="repeat" description="PPR" evidence="3">
    <location>
        <begin position="1068"/>
        <end position="1102"/>
    </location>
</feature>
<dbReference type="InterPro" id="IPR046848">
    <property type="entry name" value="E_motif"/>
</dbReference>
<name>A0A9C6TNK8_ARADU</name>
<feature type="repeat" description="PPR" evidence="3">
    <location>
        <begin position="1270"/>
        <end position="1304"/>
    </location>
</feature>
<evidence type="ECO:0000256" key="4">
    <source>
        <dbReference type="SAM" id="MobiDB-lite"/>
    </source>
</evidence>
<dbReference type="Proteomes" id="UP000515211">
    <property type="component" value="Chromosome 10"/>
</dbReference>
<reference evidence="7" key="2">
    <citation type="submission" date="2025-08" db="UniProtKB">
        <authorList>
            <consortium name="RefSeq"/>
        </authorList>
    </citation>
    <scope>IDENTIFICATION</scope>
    <source>
        <tissue evidence="7">Whole plant</tissue>
    </source>
</reference>
<dbReference type="InterPro" id="IPR041806">
    <property type="entry name" value="CID5/6/7_CUE"/>
</dbReference>